<dbReference type="STRING" id="1618574.UT24_C0022G0020"/>
<organism evidence="1 2">
    <name type="scientific">Candidatus Woesebacteria bacterium GW2011_GWB1_39_12</name>
    <dbReference type="NCBI Taxonomy" id="1618574"/>
    <lineage>
        <taxon>Bacteria</taxon>
        <taxon>Candidatus Woeseibacteriota</taxon>
    </lineage>
</organism>
<proteinExistence type="predicted"/>
<dbReference type="AlphaFoldDB" id="A0A0G0PP22"/>
<evidence type="ECO:0000313" key="2">
    <source>
        <dbReference type="Proteomes" id="UP000033881"/>
    </source>
</evidence>
<sequence length="199" mass="23100">MKIAPIEILALRNGLAWKISENGKHVGIEQTRSKPKVGNSRCAKRTLVWKVRGNWCVGWKSIWQSLIGRDILWRYRRYVSEQRYYLPMGLRWWITSIKPGADLQKAFSLFLELTGIGYGQIERGRQAFEQLVNGQKTFPAVGIGMNDYILCSMHRTLNKEMPFILKGVAAFPLSWKEQFYGLPNPPWAVCPEVRWEEIK</sequence>
<name>A0A0G0PP22_9BACT</name>
<dbReference type="Proteomes" id="UP000033881">
    <property type="component" value="Unassembled WGS sequence"/>
</dbReference>
<gene>
    <name evidence="1" type="ORF">UT24_C0022G0020</name>
</gene>
<dbReference type="EMBL" id="LBWB01000022">
    <property type="protein sequence ID" value="KKQ99899.1"/>
    <property type="molecule type" value="Genomic_DNA"/>
</dbReference>
<reference evidence="1 2" key="1">
    <citation type="journal article" date="2015" name="Nature">
        <title>rRNA introns, odd ribosomes, and small enigmatic genomes across a large radiation of phyla.</title>
        <authorList>
            <person name="Brown C.T."/>
            <person name="Hug L.A."/>
            <person name="Thomas B.C."/>
            <person name="Sharon I."/>
            <person name="Castelle C.J."/>
            <person name="Singh A."/>
            <person name="Wilkins M.J."/>
            <person name="Williams K.H."/>
            <person name="Banfield J.F."/>
        </authorList>
    </citation>
    <scope>NUCLEOTIDE SEQUENCE [LARGE SCALE GENOMIC DNA]</scope>
</reference>
<evidence type="ECO:0000313" key="1">
    <source>
        <dbReference type="EMBL" id="KKQ99899.1"/>
    </source>
</evidence>
<comment type="caution">
    <text evidence="1">The sequence shown here is derived from an EMBL/GenBank/DDBJ whole genome shotgun (WGS) entry which is preliminary data.</text>
</comment>
<protein>
    <submittedName>
        <fullName evidence="1">Uncharacterized protein</fullName>
    </submittedName>
</protein>
<accession>A0A0G0PP22</accession>